<comment type="caution">
    <text evidence="5">The sequence shown here is derived from an EMBL/GenBank/DDBJ whole genome shotgun (WGS) entry which is preliminary data.</text>
</comment>
<gene>
    <name evidence="5" type="primary">MORC2</name>
    <name evidence="5" type="ORF">A4A49_23383</name>
</gene>
<evidence type="ECO:0000256" key="3">
    <source>
        <dbReference type="SAM" id="Coils"/>
    </source>
</evidence>
<dbReference type="Proteomes" id="UP000187609">
    <property type="component" value="Unassembled WGS sequence"/>
</dbReference>
<keyword evidence="3" id="KW-0175">Coiled coil</keyword>
<dbReference type="GO" id="GO:0006281">
    <property type="term" value="P:DNA repair"/>
    <property type="evidence" value="ECO:0007669"/>
    <property type="project" value="UniProtKB-KW"/>
</dbReference>
<organism evidence="5 6">
    <name type="scientific">Nicotiana attenuata</name>
    <name type="common">Coyote tobacco</name>
    <dbReference type="NCBI Taxonomy" id="49451"/>
    <lineage>
        <taxon>Eukaryota</taxon>
        <taxon>Viridiplantae</taxon>
        <taxon>Streptophyta</taxon>
        <taxon>Embryophyta</taxon>
        <taxon>Tracheophyta</taxon>
        <taxon>Spermatophyta</taxon>
        <taxon>Magnoliopsida</taxon>
        <taxon>eudicotyledons</taxon>
        <taxon>Gunneridae</taxon>
        <taxon>Pentapetalae</taxon>
        <taxon>asterids</taxon>
        <taxon>lamiids</taxon>
        <taxon>Solanales</taxon>
        <taxon>Solanaceae</taxon>
        <taxon>Nicotianoideae</taxon>
        <taxon>Nicotianeae</taxon>
        <taxon>Nicotiana</taxon>
    </lineage>
</organism>
<proteinExistence type="predicted"/>
<reference evidence="5" key="1">
    <citation type="submission" date="2016-11" db="EMBL/GenBank/DDBJ databases">
        <title>The genome of Nicotiana attenuata.</title>
        <authorList>
            <person name="Xu S."/>
            <person name="Brockmoeller T."/>
            <person name="Gaquerel E."/>
            <person name="Navarro A."/>
            <person name="Kuhl H."/>
            <person name="Gase K."/>
            <person name="Ling Z."/>
            <person name="Zhou W."/>
            <person name="Kreitzer C."/>
            <person name="Stanke M."/>
            <person name="Tang H."/>
            <person name="Lyons E."/>
            <person name="Pandey P."/>
            <person name="Pandey S.P."/>
            <person name="Timmermann B."/>
            <person name="Baldwin I.T."/>
        </authorList>
    </citation>
    <scope>NUCLEOTIDE SEQUENCE [LARGE SCALE GENOMIC DNA]</scope>
    <source>
        <strain evidence="5">UT</strain>
    </source>
</reference>
<protein>
    <submittedName>
        <fullName evidence="5">Protein microrchidia 2</fullName>
    </submittedName>
</protein>
<feature type="domain" description="Morc S5" evidence="4">
    <location>
        <begin position="31"/>
        <end position="133"/>
    </location>
</feature>
<dbReference type="Gramene" id="OIT06357">
    <property type="protein sequence ID" value="OIT06357"/>
    <property type="gene ID" value="A4A49_23383"/>
</dbReference>
<dbReference type="Pfam" id="PF17942">
    <property type="entry name" value="Morc6_S5"/>
    <property type="match status" value="1"/>
</dbReference>
<dbReference type="GO" id="GO:0005634">
    <property type="term" value="C:nucleus"/>
    <property type="evidence" value="ECO:0007669"/>
    <property type="project" value="TreeGrafter"/>
</dbReference>
<keyword evidence="2" id="KW-0234">DNA repair</keyword>
<dbReference type="GO" id="GO:0016887">
    <property type="term" value="F:ATP hydrolysis activity"/>
    <property type="evidence" value="ECO:0007669"/>
    <property type="project" value="InterPro"/>
</dbReference>
<evidence type="ECO:0000256" key="1">
    <source>
        <dbReference type="ARBA" id="ARBA00022763"/>
    </source>
</evidence>
<feature type="coiled-coil region" evidence="3">
    <location>
        <begin position="245"/>
        <end position="286"/>
    </location>
</feature>
<keyword evidence="6" id="KW-1185">Reference proteome</keyword>
<dbReference type="EMBL" id="MJEQ01037184">
    <property type="protein sequence ID" value="OIT06357.1"/>
    <property type="molecule type" value="Genomic_DNA"/>
</dbReference>
<accession>A0A1J6IMH8</accession>
<dbReference type="InterPro" id="IPR041006">
    <property type="entry name" value="Morc_S5"/>
</dbReference>
<dbReference type="AlphaFoldDB" id="A0A1J6IMH8"/>
<evidence type="ECO:0000256" key="2">
    <source>
        <dbReference type="ARBA" id="ARBA00023204"/>
    </source>
</evidence>
<dbReference type="OMA" id="FMKCEEF"/>
<keyword evidence="1" id="KW-0227">DNA damage</keyword>
<evidence type="ECO:0000259" key="4">
    <source>
        <dbReference type="Pfam" id="PF17942"/>
    </source>
</evidence>
<dbReference type="PANTHER" id="PTHR23336:SF50">
    <property type="entry name" value="PROTEIN MICRORCHIDIA 1-RELATED"/>
    <property type="match status" value="1"/>
</dbReference>
<evidence type="ECO:0000313" key="5">
    <source>
        <dbReference type="EMBL" id="OIT06357.1"/>
    </source>
</evidence>
<evidence type="ECO:0000313" key="6">
    <source>
        <dbReference type="Proteomes" id="UP000187609"/>
    </source>
</evidence>
<name>A0A1J6IMH8_NICAT</name>
<dbReference type="InterPro" id="IPR045261">
    <property type="entry name" value="MORC_ATPase"/>
</dbReference>
<sequence length="293" mass="33270">MLRDEANCGNTSKTNKRALEQQSHISYRLRYSLRAYTSILYLKKFTNFSIVLRGKPVEQFNILEELKHSKVITYRPQLAVTSKEILVETTLGFVKDAPSPVCGFNIYHKNRLIRPFWKVTADGSSKGNGVVGMYFKKGHCHLIGLKPLEPHLQNLQREQAANAQIQSPTINYQPVTGLAAHPRPDFRSVQSDKVGRTNSSRELPAVQPITGNATGSVQKDTQLASSSCMSIDQICEENIQLFRRCESYIQRETELKRTIEELEKELEDTKKKSADLSSRLESQKKLKLLKQFG</sequence>
<dbReference type="SMR" id="A0A1J6IMH8"/>
<dbReference type="PANTHER" id="PTHR23336">
    <property type="entry name" value="ZINC FINGER CW-TYPE COILED-COIL DOMAIN PROTEIN 3"/>
    <property type="match status" value="1"/>
</dbReference>